<dbReference type="RefSeq" id="WP_156867835.1">
    <property type="nucleotide sequence ID" value="NZ_WEIK01000022.1"/>
</dbReference>
<dbReference type="AlphaFoldDB" id="A0A7X3F5V6"/>
<reference evidence="1 2" key="1">
    <citation type="submission" date="2019-10" db="EMBL/GenBank/DDBJ databases">
        <title>XDR Pseudomonas monteilii producing IMP-16 from LCR.</title>
        <authorList>
            <person name="Ballaben A."/>
            <person name="Doi Y."/>
        </authorList>
    </citation>
    <scope>NUCLEOTIDE SEQUENCE [LARGE SCALE GENOMIC DNA]</scope>
    <source>
        <strain evidence="1 2">597/14</strain>
    </source>
</reference>
<evidence type="ECO:0000313" key="1">
    <source>
        <dbReference type="EMBL" id="MVF51765.1"/>
    </source>
</evidence>
<gene>
    <name evidence="1" type="ORF">F9Z43_21120</name>
</gene>
<dbReference type="Proteomes" id="UP000440965">
    <property type="component" value="Unassembled WGS sequence"/>
</dbReference>
<comment type="caution">
    <text evidence="1">The sequence shown here is derived from an EMBL/GenBank/DDBJ whole genome shotgun (WGS) entry which is preliminary data.</text>
</comment>
<accession>A0A7X3F5V6</accession>
<organism evidence="1 2">
    <name type="scientific">Pseudomonas monteilii</name>
    <dbReference type="NCBI Taxonomy" id="76759"/>
    <lineage>
        <taxon>Bacteria</taxon>
        <taxon>Pseudomonadati</taxon>
        <taxon>Pseudomonadota</taxon>
        <taxon>Gammaproteobacteria</taxon>
        <taxon>Pseudomonadales</taxon>
        <taxon>Pseudomonadaceae</taxon>
        <taxon>Pseudomonas</taxon>
    </lineage>
</organism>
<name>A0A7X3F5V6_9PSED</name>
<proteinExistence type="predicted"/>
<protein>
    <submittedName>
        <fullName evidence="1">Uncharacterized protein</fullName>
    </submittedName>
</protein>
<evidence type="ECO:0000313" key="2">
    <source>
        <dbReference type="Proteomes" id="UP000440965"/>
    </source>
</evidence>
<dbReference type="EMBL" id="WEIK01000022">
    <property type="protein sequence ID" value="MVF51765.1"/>
    <property type="molecule type" value="Genomic_DNA"/>
</dbReference>
<sequence length="59" mass="6787">MTLHGFERQLAIEQVSHYRRLQAAAAASGDKAEYRRCVDQIDILTTKHNLHLNRHGESE</sequence>